<reference evidence="2 3" key="1">
    <citation type="submission" date="2020-08" db="EMBL/GenBank/DDBJ databases">
        <title>Sequencing the genomes of 1000 actinobacteria strains.</title>
        <authorList>
            <person name="Klenk H.-P."/>
        </authorList>
    </citation>
    <scope>NUCLEOTIDE SEQUENCE [LARGE SCALE GENOMIC DNA]</scope>
    <source>
        <strain evidence="2 3">DSM 44598</strain>
    </source>
</reference>
<evidence type="ECO:0000256" key="1">
    <source>
        <dbReference type="SAM" id="MobiDB-lite"/>
    </source>
</evidence>
<keyword evidence="3" id="KW-1185">Reference proteome</keyword>
<dbReference type="EMBL" id="JACHDO010000001">
    <property type="protein sequence ID" value="MBB5492000.1"/>
    <property type="molecule type" value="Genomic_DNA"/>
</dbReference>
<proteinExistence type="predicted"/>
<name>A0A840W4W2_9ACTN</name>
<feature type="region of interest" description="Disordered" evidence="1">
    <location>
        <begin position="1"/>
        <end position="35"/>
    </location>
</feature>
<gene>
    <name evidence="2" type="ORF">HNR07_003137</name>
</gene>
<dbReference type="AlphaFoldDB" id="A0A840W4W2"/>
<accession>A0A840W4W2</accession>
<comment type="caution">
    <text evidence="2">The sequence shown here is derived from an EMBL/GenBank/DDBJ whole genome shotgun (WGS) entry which is preliminary data.</text>
</comment>
<dbReference type="Proteomes" id="UP000579647">
    <property type="component" value="Unassembled WGS sequence"/>
</dbReference>
<sequence length="60" mass="6170">MTGPRSRALSPKQRPGCGSFGEGSGPGSPQTARTGLSRVAPLALFDLDNTLADRAEGLRS</sequence>
<evidence type="ECO:0000313" key="2">
    <source>
        <dbReference type="EMBL" id="MBB5492000.1"/>
    </source>
</evidence>
<evidence type="ECO:0000313" key="3">
    <source>
        <dbReference type="Proteomes" id="UP000579647"/>
    </source>
</evidence>
<protein>
    <submittedName>
        <fullName evidence="2">Uncharacterized protein</fullName>
    </submittedName>
</protein>
<organism evidence="2 3">
    <name type="scientific">Nocardiopsis metallicus</name>
    <dbReference type="NCBI Taxonomy" id="179819"/>
    <lineage>
        <taxon>Bacteria</taxon>
        <taxon>Bacillati</taxon>
        <taxon>Actinomycetota</taxon>
        <taxon>Actinomycetes</taxon>
        <taxon>Streptosporangiales</taxon>
        <taxon>Nocardiopsidaceae</taxon>
        <taxon>Nocardiopsis</taxon>
    </lineage>
</organism>